<gene>
    <name evidence="1" type="ORF">FHS40_000592</name>
</gene>
<reference evidence="1 2" key="1">
    <citation type="submission" date="2020-08" db="EMBL/GenBank/DDBJ databases">
        <title>Genomic Encyclopedia of Type Strains, Phase III (KMG-III): the genomes of soil and plant-associated and newly described type strains.</title>
        <authorList>
            <person name="Whitman W."/>
        </authorList>
    </citation>
    <scope>NUCLEOTIDE SEQUENCE [LARGE SCALE GENOMIC DNA]</scope>
    <source>
        <strain evidence="1 2">CECT 3146</strain>
    </source>
</reference>
<evidence type="ECO:0000313" key="1">
    <source>
        <dbReference type="EMBL" id="MBB5101539.1"/>
    </source>
</evidence>
<accession>A0A7W8AN78</accession>
<dbReference type="EMBL" id="JACHJD010000001">
    <property type="protein sequence ID" value="MBB5101539.1"/>
    <property type="molecule type" value="Genomic_DNA"/>
</dbReference>
<keyword evidence="2" id="KW-1185">Reference proteome</keyword>
<name>A0A7W8AN78_STRST</name>
<organism evidence="1 2">
    <name type="scientific">Streptomyces spectabilis</name>
    <dbReference type="NCBI Taxonomy" id="68270"/>
    <lineage>
        <taxon>Bacteria</taxon>
        <taxon>Bacillati</taxon>
        <taxon>Actinomycetota</taxon>
        <taxon>Actinomycetes</taxon>
        <taxon>Kitasatosporales</taxon>
        <taxon>Streptomycetaceae</taxon>
        <taxon>Streptomyces</taxon>
    </lineage>
</organism>
<sequence length="131" mass="13910">MVQQLVQHRCHYDHFADALAVHDGQGRGGVEVLQQDDGVAAQGAGQERGVATGVRHQRAYQHRRVGRRVGRVRLGNPQAVVVVAAAVHDQLGQAGRAARVEQGCQVAAVGSLVERESARAGCCCEEVGGNR</sequence>
<proteinExistence type="predicted"/>
<evidence type="ECO:0000313" key="2">
    <source>
        <dbReference type="Proteomes" id="UP000549009"/>
    </source>
</evidence>
<dbReference type="Proteomes" id="UP000549009">
    <property type="component" value="Unassembled WGS sequence"/>
</dbReference>
<dbReference type="AlphaFoldDB" id="A0A7W8AN78"/>
<protein>
    <submittedName>
        <fullName evidence="1">Uncharacterized protein</fullName>
    </submittedName>
</protein>
<comment type="caution">
    <text evidence="1">The sequence shown here is derived from an EMBL/GenBank/DDBJ whole genome shotgun (WGS) entry which is preliminary data.</text>
</comment>